<feature type="compositionally biased region" description="Basic residues" evidence="17">
    <location>
        <begin position="401"/>
        <end position="411"/>
    </location>
</feature>
<evidence type="ECO:0000256" key="12">
    <source>
        <dbReference type="ARBA" id="ARBA00041185"/>
    </source>
</evidence>
<keyword evidence="4 18" id="KW-0812">Transmembrane</keyword>
<feature type="transmembrane region" description="Helical" evidence="18">
    <location>
        <begin position="272"/>
        <end position="299"/>
    </location>
</feature>
<dbReference type="GO" id="GO:0009252">
    <property type="term" value="P:peptidoglycan biosynthetic process"/>
    <property type="evidence" value="ECO:0007669"/>
    <property type="project" value="UniProtKB-KW"/>
</dbReference>
<feature type="transmembrane region" description="Helical" evidence="18">
    <location>
        <begin position="154"/>
        <end position="187"/>
    </location>
</feature>
<dbReference type="GO" id="GO:0032153">
    <property type="term" value="C:cell division site"/>
    <property type="evidence" value="ECO:0007669"/>
    <property type="project" value="TreeGrafter"/>
</dbReference>
<evidence type="ECO:0000256" key="15">
    <source>
        <dbReference type="ARBA" id="ARBA00049902"/>
    </source>
</evidence>
<dbReference type="AlphaFoldDB" id="A0AAW9PXP7"/>
<dbReference type="PROSITE" id="PS00428">
    <property type="entry name" value="FTSW_RODA_SPOVE"/>
    <property type="match status" value="1"/>
</dbReference>
<evidence type="ECO:0000256" key="10">
    <source>
        <dbReference type="ARBA" id="ARBA00033270"/>
    </source>
</evidence>
<keyword evidence="3" id="KW-0808">Transferase</keyword>
<accession>A0AAW9PXP7</accession>
<dbReference type="InterPro" id="IPR001182">
    <property type="entry name" value="FtsW/RodA"/>
</dbReference>
<evidence type="ECO:0000256" key="4">
    <source>
        <dbReference type="ARBA" id="ARBA00022692"/>
    </source>
</evidence>
<reference evidence="19" key="1">
    <citation type="submission" date="2024-01" db="EMBL/GenBank/DDBJ databases">
        <title>Bank of Algae and Cyanobacteria of the Azores (BACA) strain genomes.</title>
        <authorList>
            <person name="Luz R."/>
            <person name="Cordeiro R."/>
            <person name="Fonseca A."/>
            <person name="Goncalves V."/>
        </authorList>
    </citation>
    <scope>NUCLEOTIDE SEQUENCE</scope>
    <source>
        <strain evidence="19">BACA0141</strain>
    </source>
</reference>
<evidence type="ECO:0000256" key="18">
    <source>
        <dbReference type="SAM" id="Phobius"/>
    </source>
</evidence>
<evidence type="ECO:0000256" key="9">
    <source>
        <dbReference type="ARBA" id="ARBA00032370"/>
    </source>
</evidence>
<name>A0AAW9PXP7_9CYAN</name>
<dbReference type="GO" id="GO:0008360">
    <property type="term" value="P:regulation of cell shape"/>
    <property type="evidence" value="ECO:0007669"/>
    <property type="project" value="UniProtKB-KW"/>
</dbReference>
<evidence type="ECO:0000256" key="2">
    <source>
        <dbReference type="ARBA" id="ARBA00022676"/>
    </source>
</evidence>
<evidence type="ECO:0000256" key="11">
    <source>
        <dbReference type="ARBA" id="ARBA00038053"/>
    </source>
</evidence>
<proteinExistence type="inferred from homology"/>
<dbReference type="GO" id="GO:0005886">
    <property type="term" value="C:plasma membrane"/>
    <property type="evidence" value="ECO:0007669"/>
    <property type="project" value="TreeGrafter"/>
</dbReference>
<comment type="function">
    <text evidence="16">Peptidoglycan polymerase that is essential for cell division.</text>
</comment>
<feature type="transmembrane region" description="Helical" evidence="18">
    <location>
        <begin position="54"/>
        <end position="76"/>
    </location>
</feature>
<dbReference type="GO" id="GO:0008955">
    <property type="term" value="F:peptidoglycan glycosyltransferase activity"/>
    <property type="evidence" value="ECO:0007669"/>
    <property type="project" value="UniProtKB-EC"/>
</dbReference>
<evidence type="ECO:0000256" key="6">
    <source>
        <dbReference type="ARBA" id="ARBA00022984"/>
    </source>
</evidence>
<dbReference type="GO" id="GO:0051301">
    <property type="term" value="P:cell division"/>
    <property type="evidence" value="ECO:0007669"/>
    <property type="project" value="InterPro"/>
</dbReference>
<feature type="transmembrane region" description="Helical" evidence="18">
    <location>
        <begin position="26"/>
        <end position="47"/>
    </location>
</feature>
<evidence type="ECO:0000256" key="17">
    <source>
        <dbReference type="SAM" id="MobiDB-lite"/>
    </source>
</evidence>
<dbReference type="EMBL" id="JAZBJZ010000002">
    <property type="protein sequence ID" value="MEE3715291.1"/>
    <property type="molecule type" value="Genomic_DNA"/>
</dbReference>
<feature type="region of interest" description="Disordered" evidence="17">
    <location>
        <begin position="382"/>
        <end position="411"/>
    </location>
</feature>
<keyword evidence="7 18" id="KW-1133">Transmembrane helix</keyword>
<comment type="similarity">
    <text evidence="11">Belongs to the SEDS family. FtsW subfamily.</text>
</comment>
<comment type="caution">
    <text evidence="19">The sequence shown here is derived from an EMBL/GenBank/DDBJ whole genome shotgun (WGS) entry which is preliminary data.</text>
</comment>
<feature type="transmembrane region" description="Helical" evidence="18">
    <location>
        <begin position="193"/>
        <end position="214"/>
    </location>
</feature>
<evidence type="ECO:0000256" key="5">
    <source>
        <dbReference type="ARBA" id="ARBA00022960"/>
    </source>
</evidence>
<dbReference type="PANTHER" id="PTHR30474:SF2">
    <property type="entry name" value="PEPTIDOGLYCAN GLYCOSYLTRANSFERASE FTSW-RELATED"/>
    <property type="match status" value="1"/>
</dbReference>
<feature type="transmembrane region" description="Helical" evidence="18">
    <location>
        <begin position="345"/>
        <end position="366"/>
    </location>
</feature>
<dbReference type="InterPro" id="IPR018365">
    <property type="entry name" value="Cell_cycle_FtsW-rel_CS"/>
</dbReference>
<feature type="transmembrane region" description="Helical" evidence="18">
    <location>
        <begin position="311"/>
        <end position="333"/>
    </location>
</feature>
<sequence length="411" mass="44949">MKLFKIFPFFDQTVGKWATEARLLRWLTFLWLFVGLAVLFSASYAVARAGTTDGLYYVKMQLGWVVLGLLLFNAVIHFPLRMLAKIGSICLFIVLILLFATHIPGVGTTRNEATRWISLAGIPVQPSELIKPFLVLQAAQLFGHWSRISLLRRAMWLGVFLLALVGILLQPSLSVTALCGLTLWLIALAAGLPMYQMLGTGALGIIAGVASVSINRYQLVRIMSFLDPWPDQAGSGYQLTQGLMAIGSGGFWGKGFGFSEMKHLLPYQDTDFIFAIFAEEFGLVGSISIIVLLLIFASVGLMVSSKCKDPFVRLVALGATVLLVGQSFLNIGVSSGVLPTTGLPFPFFSYGGSSMLSSLFVAGMLVRSAREMSAAEVLPFKRSSPSEHKDFRAQRQEKLAASKRRRSFSVK</sequence>
<evidence type="ECO:0000256" key="16">
    <source>
        <dbReference type="ARBA" id="ARBA00049966"/>
    </source>
</evidence>
<dbReference type="Pfam" id="PF01098">
    <property type="entry name" value="FTSW_RODA_SPOVE"/>
    <property type="match status" value="1"/>
</dbReference>
<keyword evidence="2" id="KW-0328">Glycosyltransferase</keyword>
<feature type="transmembrane region" description="Helical" evidence="18">
    <location>
        <begin position="82"/>
        <end position="100"/>
    </location>
</feature>
<feature type="compositionally biased region" description="Basic and acidic residues" evidence="17">
    <location>
        <begin position="384"/>
        <end position="400"/>
    </location>
</feature>
<keyword evidence="5" id="KW-0133">Cell shape</keyword>
<evidence type="ECO:0000256" key="14">
    <source>
        <dbReference type="ARBA" id="ARBA00044770"/>
    </source>
</evidence>
<comment type="subcellular location">
    <subcellularLocation>
        <location evidence="1">Membrane</location>
        <topology evidence="1">Multi-pass membrane protein</topology>
    </subcellularLocation>
</comment>
<evidence type="ECO:0000313" key="20">
    <source>
        <dbReference type="Proteomes" id="UP001333818"/>
    </source>
</evidence>
<organism evidence="19 20">
    <name type="scientific">Tumidithrix elongata BACA0141</name>
    <dbReference type="NCBI Taxonomy" id="2716417"/>
    <lineage>
        <taxon>Bacteria</taxon>
        <taxon>Bacillati</taxon>
        <taxon>Cyanobacteriota</taxon>
        <taxon>Cyanophyceae</taxon>
        <taxon>Pseudanabaenales</taxon>
        <taxon>Pseudanabaenaceae</taxon>
        <taxon>Tumidithrix</taxon>
        <taxon>Tumidithrix elongata</taxon>
    </lineage>
</organism>
<keyword evidence="8 18" id="KW-0472">Membrane</keyword>
<evidence type="ECO:0000256" key="13">
    <source>
        <dbReference type="ARBA" id="ARBA00041418"/>
    </source>
</evidence>
<dbReference type="PANTHER" id="PTHR30474">
    <property type="entry name" value="CELL CYCLE PROTEIN"/>
    <property type="match status" value="1"/>
</dbReference>
<dbReference type="Proteomes" id="UP001333818">
    <property type="component" value="Unassembled WGS sequence"/>
</dbReference>
<keyword evidence="20" id="KW-1185">Reference proteome</keyword>
<keyword evidence="6" id="KW-0573">Peptidoglycan synthesis</keyword>
<evidence type="ECO:0000256" key="3">
    <source>
        <dbReference type="ARBA" id="ARBA00022679"/>
    </source>
</evidence>
<evidence type="ECO:0000256" key="8">
    <source>
        <dbReference type="ARBA" id="ARBA00023136"/>
    </source>
</evidence>
<dbReference type="EC" id="2.4.99.28" evidence="14"/>
<dbReference type="GO" id="GO:0015648">
    <property type="term" value="F:lipid-linked peptidoglycan transporter activity"/>
    <property type="evidence" value="ECO:0007669"/>
    <property type="project" value="TreeGrafter"/>
</dbReference>
<evidence type="ECO:0000256" key="7">
    <source>
        <dbReference type="ARBA" id="ARBA00022989"/>
    </source>
</evidence>
<feature type="transmembrane region" description="Helical" evidence="18">
    <location>
        <begin position="235"/>
        <end position="252"/>
    </location>
</feature>
<evidence type="ECO:0000313" key="19">
    <source>
        <dbReference type="EMBL" id="MEE3715291.1"/>
    </source>
</evidence>
<gene>
    <name evidence="19" type="ORF">V2H45_00870</name>
</gene>
<evidence type="ECO:0000256" key="1">
    <source>
        <dbReference type="ARBA" id="ARBA00004141"/>
    </source>
</evidence>
<comment type="catalytic activity">
    <reaction evidence="15">
        <text>[GlcNAc-(1-&gt;4)-Mur2Ac(oyl-L-Ala-gamma-D-Glu-L-Lys-D-Ala-D-Ala)](n)-di-trans,octa-cis-undecaprenyl diphosphate + beta-D-GlcNAc-(1-&gt;4)-Mur2Ac(oyl-L-Ala-gamma-D-Glu-L-Lys-D-Ala-D-Ala)-di-trans,octa-cis-undecaprenyl diphosphate = [GlcNAc-(1-&gt;4)-Mur2Ac(oyl-L-Ala-gamma-D-Glu-L-Lys-D-Ala-D-Ala)](n+1)-di-trans,octa-cis-undecaprenyl diphosphate + di-trans,octa-cis-undecaprenyl diphosphate + H(+)</text>
        <dbReference type="Rhea" id="RHEA:23708"/>
        <dbReference type="Rhea" id="RHEA-COMP:9602"/>
        <dbReference type="Rhea" id="RHEA-COMP:9603"/>
        <dbReference type="ChEBI" id="CHEBI:15378"/>
        <dbReference type="ChEBI" id="CHEBI:58405"/>
        <dbReference type="ChEBI" id="CHEBI:60033"/>
        <dbReference type="ChEBI" id="CHEBI:78435"/>
        <dbReference type="EC" id="2.4.99.28"/>
    </reaction>
</comment>
<dbReference type="RefSeq" id="WP_330481709.1">
    <property type="nucleotide sequence ID" value="NZ_JAZBJZ010000002.1"/>
</dbReference>
<protein>
    <recommendedName>
        <fullName evidence="12">Probable peptidoglycan glycosyltransferase FtsW</fullName>
        <ecNumber evidence="14">2.4.99.28</ecNumber>
    </recommendedName>
    <alternativeName>
        <fullName evidence="13">Cell division protein FtsW</fullName>
    </alternativeName>
    <alternativeName>
        <fullName evidence="10">Cell wall polymerase</fullName>
    </alternativeName>
    <alternativeName>
        <fullName evidence="9">Peptidoglycan polymerase</fullName>
    </alternativeName>
</protein>